<keyword evidence="1" id="KW-0812">Transmembrane</keyword>
<dbReference type="STRING" id="526225.Gobs_3896"/>
<protein>
    <submittedName>
        <fullName evidence="2">Uncharacterized protein</fullName>
    </submittedName>
</protein>
<feature type="transmembrane region" description="Helical" evidence="1">
    <location>
        <begin position="100"/>
        <end position="119"/>
    </location>
</feature>
<evidence type="ECO:0000313" key="3">
    <source>
        <dbReference type="Proteomes" id="UP000001382"/>
    </source>
</evidence>
<dbReference type="RefSeq" id="WP_012949890.1">
    <property type="nucleotide sequence ID" value="NC_013757.1"/>
</dbReference>
<organism evidence="2 3">
    <name type="scientific">Geodermatophilus obscurus (strain ATCC 25078 / DSM 43160 / JCM 3152 / CCUG 61914 / KCC A-0152 / KCTC 9177 / NBRC 13315 / NRRL B-3577 / G-20)</name>
    <dbReference type="NCBI Taxonomy" id="526225"/>
    <lineage>
        <taxon>Bacteria</taxon>
        <taxon>Bacillati</taxon>
        <taxon>Actinomycetota</taxon>
        <taxon>Actinomycetes</taxon>
        <taxon>Geodermatophilales</taxon>
        <taxon>Geodermatophilaceae</taxon>
        <taxon>Geodermatophilus</taxon>
    </lineage>
</organism>
<gene>
    <name evidence="2" type="ordered locus">Gobs_3896</name>
</gene>
<proteinExistence type="predicted"/>
<dbReference type="Proteomes" id="UP000001382">
    <property type="component" value="Chromosome"/>
</dbReference>
<dbReference type="KEGG" id="gob:Gobs_3896"/>
<reference evidence="3" key="2">
    <citation type="submission" date="2010-01" db="EMBL/GenBank/DDBJ databases">
        <title>The complete genome of Geodermatophilus obscurus DSM 43160.</title>
        <authorList>
            <consortium name="US DOE Joint Genome Institute (JGI-PGF)"/>
            <person name="Lucas S."/>
            <person name="Copeland A."/>
            <person name="Lapidus A."/>
            <person name="Glavina del Rio T."/>
            <person name="Dalin E."/>
            <person name="Tice H."/>
            <person name="Bruce D."/>
            <person name="Goodwin L."/>
            <person name="Pitluck S."/>
            <person name="Kyrpides N."/>
            <person name="Mavromatis K."/>
            <person name="Ivanova N."/>
            <person name="Munk A.C."/>
            <person name="Brettin T."/>
            <person name="Detter J.C."/>
            <person name="Han C."/>
            <person name="Larimer F."/>
            <person name="Land M."/>
            <person name="Hauser L."/>
            <person name="Markowitz V."/>
            <person name="Cheng J.-F."/>
            <person name="Hugenholtz P."/>
            <person name="Woyke T."/>
            <person name="Wu D."/>
            <person name="Jando M."/>
            <person name="Schneider S."/>
            <person name="Klenk H.-P."/>
            <person name="Eisen J.A."/>
        </authorList>
    </citation>
    <scope>NUCLEOTIDE SEQUENCE [LARGE SCALE GENOMIC DNA]</scope>
    <source>
        <strain evidence="3">ATCC 25078 / DSM 43160 / JCM 3152 / KCC A-0152 / KCTC 9177 / NBRC 13315 / NRRL B-3577 / G-20</strain>
    </source>
</reference>
<sequence length="158" mass="15759">MSTATLLPTSVHDADVAAATLPARHGRPAGTGGSAAVRAFLAHYSGTLLPLLAAVTGLEVGWQMYAADTGPAAAAVVTGWALVTAAWLHRRGWQPGTVRAVIAAPAAVLAGLGALGWLAPAGLVVWGPVATVLAAAPAMAAQPPAPERPALRRASARD</sequence>
<dbReference type="EMBL" id="CP001867">
    <property type="protein sequence ID" value="ADB76465.1"/>
    <property type="molecule type" value="Genomic_DNA"/>
</dbReference>
<keyword evidence="1" id="KW-0472">Membrane</keyword>
<keyword evidence="3" id="KW-1185">Reference proteome</keyword>
<feature type="transmembrane region" description="Helical" evidence="1">
    <location>
        <begin position="71"/>
        <end position="88"/>
    </location>
</feature>
<dbReference type="HOGENOM" id="CLU_1666892_0_0_11"/>
<feature type="transmembrane region" description="Helical" evidence="1">
    <location>
        <begin position="48"/>
        <end position="65"/>
    </location>
</feature>
<dbReference type="AlphaFoldDB" id="D2SDB6"/>
<name>D2SDB6_GEOOG</name>
<reference evidence="2 3" key="1">
    <citation type="journal article" date="2010" name="Stand. Genomic Sci.">
        <title>Complete genome sequence of Geodermatophilus obscurus type strain (G-20).</title>
        <authorList>
            <person name="Ivanova N."/>
            <person name="Sikorski J."/>
            <person name="Jando M."/>
            <person name="Munk C."/>
            <person name="Lapidus A."/>
            <person name="Glavina Del Rio T."/>
            <person name="Copeland A."/>
            <person name="Tice H."/>
            <person name="Cheng J.-F."/>
            <person name="Lucas S."/>
            <person name="Chen F."/>
            <person name="Nolan M."/>
            <person name="Bruce D."/>
            <person name="Goodwin L."/>
            <person name="Pitluck S."/>
            <person name="Mavromatis K."/>
            <person name="Mikhailova N."/>
            <person name="Pati A."/>
            <person name="Chen A."/>
            <person name="Palaniappan K."/>
            <person name="Land M."/>
            <person name="Hauser L."/>
            <person name="Chang Y.-J."/>
            <person name="Jeffries C.D."/>
            <person name="Meincke L."/>
            <person name="Brettin T."/>
            <person name="Detter J.C."/>
            <person name="Detter J.C."/>
            <person name="Rohde M."/>
            <person name="Goeker M."/>
            <person name="Bristow J."/>
            <person name="Eisen J.A."/>
            <person name="Markowitz V."/>
            <person name="Hugenholtz P."/>
            <person name="Kyrpides N.C."/>
            <person name="Klenk H.-P."/>
        </authorList>
    </citation>
    <scope>NUCLEOTIDE SEQUENCE [LARGE SCALE GENOMIC DNA]</scope>
    <source>
        <strain evidence="3">ATCC 25078 / DSM 43160 / JCM 3152 / KCC A-0152 / KCTC 9177 / NBRC 13315 / NRRL B-3577 / G-20</strain>
    </source>
</reference>
<accession>D2SDB6</accession>
<evidence type="ECO:0000313" key="2">
    <source>
        <dbReference type="EMBL" id="ADB76465.1"/>
    </source>
</evidence>
<evidence type="ECO:0000256" key="1">
    <source>
        <dbReference type="SAM" id="Phobius"/>
    </source>
</evidence>
<keyword evidence="1" id="KW-1133">Transmembrane helix</keyword>